<gene>
    <name evidence="1" type="ORF">K227x_23500</name>
</gene>
<dbReference type="Pfam" id="PF22011">
    <property type="entry name" value="DUF6931"/>
    <property type="match status" value="1"/>
</dbReference>
<reference evidence="1 2" key="1">
    <citation type="submission" date="2019-02" db="EMBL/GenBank/DDBJ databases">
        <title>Deep-cultivation of Planctomycetes and their phenomic and genomic characterization uncovers novel biology.</title>
        <authorList>
            <person name="Wiegand S."/>
            <person name="Jogler M."/>
            <person name="Boedeker C."/>
            <person name="Pinto D."/>
            <person name="Vollmers J."/>
            <person name="Rivas-Marin E."/>
            <person name="Kohn T."/>
            <person name="Peeters S.H."/>
            <person name="Heuer A."/>
            <person name="Rast P."/>
            <person name="Oberbeckmann S."/>
            <person name="Bunk B."/>
            <person name="Jeske O."/>
            <person name="Meyerdierks A."/>
            <person name="Storesund J.E."/>
            <person name="Kallscheuer N."/>
            <person name="Luecker S."/>
            <person name="Lage O.M."/>
            <person name="Pohl T."/>
            <person name="Merkel B.J."/>
            <person name="Hornburger P."/>
            <person name="Mueller R.-W."/>
            <person name="Bruemmer F."/>
            <person name="Labrenz M."/>
            <person name="Spormann A.M."/>
            <person name="Op den Camp H."/>
            <person name="Overmann J."/>
            <person name="Amann R."/>
            <person name="Jetten M.S.M."/>
            <person name="Mascher T."/>
            <person name="Medema M.H."/>
            <person name="Devos D.P."/>
            <person name="Kaster A.-K."/>
            <person name="Ovreas L."/>
            <person name="Rohde M."/>
            <person name="Galperin M.Y."/>
            <person name="Jogler C."/>
        </authorList>
    </citation>
    <scope>NUCLEOTIDE SEQUENCE [LARGE SCALE GENOMIC DNA]</scope>
    <source>
        <strain evidence="1 2">K22_7</strain>
    </source>
</reference>
<organism evidence="1 2">
    <name type="scientific">Rubripirellula lacrimiformis</name>
    <dbReference type="NCBI Taxonomy" id="1930273"/>
    <lineage>
        <taxon>Bacteria</taxon>
        <taxon>Pseudomonadati</taxon>
        <taxon>Planctomycetota</taxon>
        <taxon>Planctomycetia</taxon>
        <taxon>Pirellulales</taxon>
        <taxon>Pirellulaceae</taxon>
        <taxon>Rubripirellula</taxon>
    </lineage>
</organism>
<protein>
    <submittedName>
        <fullName evidence="1">Uncharacterized protein</fullName>
    </submittedName>
</protein>
<sequence>MPLLLTAHPDNQPDRRLLLRVGQEARVGSSEWVELSIAGDDAIASEHFVVRCGSDATVEVLDDQHTLLVNGDNIDQLTLTDRSDQTTEFFAGRTAFSLSWFPDLVESVPKPADRDVDLTPDIVDERCQILDVAKSMKLSEAAIGLVNSPERVTLFLQRLIEAELHDDAVRFIAGTLPATDAVHWAMHASGVNAAAEPSVIDAVTAWTASAAEIDRCVVRDQLSACRPCHVAKWIAKAVVFSGGSIAPEGQPIIVPPKHLCGIAILTAHRWALAAATDRTAAINQWLDLGTSAIQRLHTDETAPTIPGDR</sequence>
<keyword evidence="2" id="KW-1185">Reference proteome</keyword>
<evidence type="ECO:0000313" key="2">
    <source>
        <dbReference type="Proteomes" id="UP000318538"/>
    </source>
</evidence>
<dbReference type="KEGG" id="rlc:K227x_23500"/>
<dbReference type="AlphaFoldDB" id="A0A517NA01"/>
<proteinExistence type="predicted"/>
<dbReference type="OrthoDB" id="289828at2"/>
<dbReference type="EMBL" id="CP036525">
    <property type="protein sequence ID" value="QDT03964.1"/>
    <property type="molecule type" value="Genomic_DNA"/>
</dbReference>
<dbReference type="InterPro" id="IPR053855">
    <property type="entry name" value="DUF6931"/>
</dbReference>
<name>A0A517NA01_9BACT</name>
<dbReference type="RefSeq" id="WP_145169518.1">
    <property type="nucleotide sequence ID" value="NZ_CP036525.1"/>
</dbReference>
<evidence type="ECO:0000313" key="1">
    <source>
        <dbReference type="EMBL" id="QDT03964.1"/>
    </source>
</evidence>
<dbReference type="Proteomes" id="UP000318538">
    <property type="component" value="Chromosome"/>
</dbReference>
<accession>A0A517NA01</accession>